<feature type="domain" description="WW" evidence="2">
    <location>
        <begin position="182"/>
        <end position="215"/>
    </location>
</feature>
<organism evidence="3 4">
    <name type="scientific">Prymnesium parvum</name>
    <name type="common">Toxic golden alga</name>
    <dbReference type="NCBI Taxonomy" id="97485"/>
    <lineage>
        <taxon>Eukaryota</taxon>
        <taxon>Haptista</taxon>
        <taxon>Haptophyta</taxon>
        <taxon>Prymnesiophyceae</taxon>
        <taxon>Prymnesiales</taxon>
        <taxon>Prymnesiaceae</taxon>
        <taxon>Prymnesium</taxon>
    </lineage>
</organism>
<dbReference type="AlphaFoldDB" id="A0AB34JW70"/>
<feature type="compositionally biased region" description="Polar residues" evidence="1">
    <location>
        <begin position="310"/>
        <end position="321"/>
    </location>
</feature>
<dbReference type="SMART" id="SM00456">
    <property type="entry name" value="WW"/>
    <property type="match status" value="1"/>
</dbReference>
<sequence length="364" mass="38276">MLSVLAVALSASGWAPHAVGPAIRAGIPATWPRSARAATPYGCASDSLERALALAVAREDFAEAARLKREIDAAATRQQAAAREQEASRQRFLLDSDSVEQMLATAGEGVVVLHFTAAEHSLANGMVRRVASLYAGSQIAGGTPVAFVQLSYDGVQQLGKASVFTDPRGAAAAAAAEAPATPRLPPGWEQATDAKTGRAYYISPTQEVTWDRPLTETGAQAQKLFEARGIDTLPTTQIWRKGKLLKQVGSMALEQALLDLKARPVTGSGFSARKGDERLRDRDQGTGLPSATAVDDIDFTGGKAGYGGTAFNTKYSDSGRTTGDYLPDLRDKPGDGMGSDGYPNPPSDRNDLPPGGSGRPPPRE</sequence>
<dbReference type="Proteomes" id="UP001515480">
    <property type="component" value="Unassembled WGS sequence"/>
</dbReference>
<dbReference type="PROSITE" id="PS50020">
    <property type="entry name" value="WW_DOMAIN_2"/>
    <property type="match status" value="1"/>
</dbReference>
<evidence type="ECO:0000313" key="3">
    <source>
        <dbReference type="EMBL" id="KAL1524664.1"/>
    </source>
</evidence>
<protein>
    <recommendedName>
        <fullName evidence="2">WW domain-containing protein</fullName>
    </recommendedName>
</protein>
<evidence type="ECO:0000256" key="1">
    <source>
        <dbReference type="SAM" id="MobiDB-lite"/>
    </source>
</evidence>
<reference evidence="3 4" key="1">
    <citation type="journal article" date="2024" name="Science">
        <title>Giant polyketide synthase enzymes in the biosynthesis of giant marine polyether toxins.</title>
        <authorList>
            <person name="Fallon T.R."/>
            <person name="Shende V.V."/>
            <person name="Wierzbicki I.H."/>
            <person name="Pendleton A.L."/>
            <person name="Watervoot N.F."/>
            <person name="Auber R.P."/>
            <person name="Gonzalez D.J."/>
            <person name="Wisecaver J.H."/>
            <person name="Moore B.S."/>
        </authorList>
    </citation>
    <scope>NUCLEOTIDE SEQUENCE [LARGE SCALE GENOMIC DNA]</scope>
    <source>
        <strain evidence="3 4">12B1</strain>
    </source>
</reference>
<dbReference type="InterPro" id="IPR001202">
    <property type="entry name" value="WW_dom"/>
</dbReference>
<dbReference type="Gene3D" id="2.20.70.10">
    <property type="match status" value="1"/>
</dbReference>
<dbReference type="Pfam" id="PF00397">
    <property type="entry name" value="WW"/>
    <property type="match status" value="1"/>
</dbReference>
<dbReference type="InterPro" id="IPR036020">
    <property type="entry name" value="WW_dom_sf"/>
</dbReference>
<dbReference type="CDD" id="cd00201">
    <property type="entry name" value="WW"/>
    <property type="match status" value="1"/>
</dbReference>
<name>A0AB34JW70_PRYPA</name>
<keyword evidence="4" id="KW-1185">Reference proteome</keyword>
<accession>A0AB34JW70</accession>
<feature type="region of interest" description="Disordered" evidence="1">
    <location>
        <begin position="266"/>
        <end position="364"/>
    </location>
</feature>
<dbReference type="EMBL" id="JBGBPQ010000005">
    <property type="protein sequence ID" value="KAL1524664.1"/>
    <property type="molecule type" value="Genomic_DNA"/>
</dbReference>
<evidence type="ECO:0000313" key="4">
    <source>
        <dbReference type="Proteomes" id="UP001515480"/>
    </source>
</evidence>
<comment type="caution">
    <text evidence="3">The sequence shown here is derived from an EMBL/GenBank/DDBJ whole genome shotgun (WGS) entry which is preliminary data.</text>
</comment>
<gene>
    <name evidence="3" type="ORF">AB1Y20_019550</name>
</gene>
<proteinExistence type="predicted"/>
<dbReference type="SUPFAM" id="SSF51045">
    <property type="entry name" value="WW domain"/>
    <property type="match status" value="1"/>
</dbReference>
<evidence type="ECO:0000259" key="2">
    <source>
        <dbReference type="PROSITE" id="PS50020"/>
    </source>
</evidence>
<feature type="compositionally biased region" description="Basic and acidic residues" evidence="1">
    <location>
        <begin position="273"/>
        <end position="284"/>
    </location>
</feature>